<protein>
    <recommendedName>
        <fullName evidence="3">TraD/TraG TraM recognition site domain-containing protein</fullName>
    </recommendedName>
</protein>
<accession>A0A0S2TIG4</accession>
<proteinExistence type="predicted"/>
<keyword evidence="2" id="KW-1185">Reference proteome</keyword>
<evidence type="ECO:0008006" key="3">
    <source>
        <dbReference type="Google" id="ProtNLM"/>
    </source>
</evidence>
<geneLocation type="plasmid" evidence="1 2">
    <name>unnamed</name>
</geneLocation>
<sequence length="531" mass="58885">MRVVSLILLAGVAFNLFLMGWFFSAWWSVALGVVIAAMGSVLLRRWYRSRPLQSATAGWRIGDAIELSNPYTPRRVNDAVLPVAYMGLGALCLGSPKAGKTESMLLGILDKMESFWPGSGYAVFEGKGDIDIYKKKVASSGAPDYFFSSELPGTHSVNLLDGEANDVVDRLTHSLIGHTQSTSFYSDEQLAKLLLVVPILKGLGMPVNLRDLYTAVAVEDAEIELLRLAKGAGVDPVALSMYENWIKSDEHENRRAVLQGLLNRLFPFVYGPHTDRLNDYAPDIKVAEIVEQGRGVYFHLPLTKFSKTVAVALVEMFNVEARRRQLAGADGSEPFPLFMDDWGDFFHANFGPFSARCRSAAMPLFFSFQSLAQLESVSPAFKDELDDTIANKIVLRVMGDSTSHYAVRLMGEYERTELGSSDLDGRDGVSLMNRMVFRTSSQDFKQLRPGEAYISTLMDVAGDTLNPIFKTRLPLADFSEWQNVAMPDPVQDKVAGRGLDLWGKYMDPATMDAIQAEAEHLADPEQYREVV</sequence>
<dbReference type="SUPFAM" id="SSF52540">
    <property type="entry name" value="P-loop containing nucleoside triphosphate hydrolases"/>
    <property type="match status" value="1"/>
</dbReference>
<dbReference type="Proteomes" id="UP000055136">
    <property type="component" value="Plasmid unnamed"/>
</dbReference>
<reference evidence="1" key="1">
    <citation type="submission" date="2015-10" db="EMBL/GenBank/DDBJ databases">
        <title>Description of Candidatus Tenderia electrophaga gen. nov, sp. nov., an Uncultivated Electroautotroph from a Biocathode Enrichment.</title>
        <authorList>
            <person name="Eddie B.J."/>
            <person name="Malanoski A.P."/>
            <person name="Wang Z."/>
            <person name="Hall R.J."/>
            <person name="Oh S.D."/>
            <person name="Heiner C."/>
            <person name="Lin B."/>
            <person name="Strycharz-Glaven S.M."/>
        </authorList>
    </citation>
    <scope>NUCLEOTIDE SEQUENCE [LARGE SCALE GENOMIC DNA]</scope>
    <source>
        <strain evidence="1">NRL1</strain>
        <plasmid evidence="1">unnamed</plasmid>
    </source>
</reference>
<dbReference type="AlphaFoldDB" id="A0A0S2TIG4"/>
<organism evidence="1 2">
    <name type="scientific">Candidatus Tenderia electrophaga</name>
    <dbReference type="NCBI Taxonomy" id="1748243"/>
    <lineage>
        <taxon>Bacteria</taxon>
        <taxon>Pseudomonadati</taxon>
        <taxon>Pseudomonadota</taxon>
        <taxon>Gammaproteobacteria</taxon>
        <taxon>Candidatus Tenderiales</taxon>
        <taxon>Candidatus Tenderiaceae</taxon>
        <taxon>Candidatus Tenderia</taxon>
    </lineage>
</organism>
<dbReference type="InterPro" id="IPR027417">
    <property type="entry name" value="P-loop_NTPase"/>
</dbReference>
<dbReference type="Gene3D" id="3.40.50.300">
    <property type="entry name" value="P-loop containing nucleotide triphosphate hydrolases"/>
    <property type="match status" value="1"/>
</dbReference>
<dbReference type="EMBL" id="CP013100">
    <property type="protein sequence ID" value="ALP54958.1"/>
    <property type="molecule type" value="Genomic_DNA"/>
</dbReference>
<dbReference type="KEGG" id="tee:Tel_17025"/>
<evidence type="ECO:0000313" key="2">
    <source>
        <dbReference type="Proteomes" id="UP000055136"/>
    </source>
</evidence>
<name>A0A0S2TIG4_9GAMM</name>
<keyword evidence="1" id="KW-0614">Plasmid</keyword>
<gene>
    <name evidence="1" type="ORF">Tel_17025</name>
</gene>
<evidence type="ECO:0000313" key="1">
    <source>
        <dbReference type="EMBL" id="ALP54958.1"/>
    </source>
</evidence>